<dbReference type="VEuPathDB" id="VectorBase:CSON013578"/>
<gene>
    <name evidence="2" type="primary">CSON013578</name>
</gene>
<feature type="compositionally biased region" description="Basic and acidic residues" evidence="1">
    <location>
        <begin position="90"/>
        <end position="122"/>
    </location>
</feature>
<dbReference type="EMBL" id="UFQT01000688">
    <property type="protein sequence ID" value="SSX26569.1"/>
    <property type="molecule type" value="Genomic_DNA"/>
</dbReference>
<evidence type="ECO:0000313" key="3">
    <source>
        <dbReference type="EMBL" id="SSX26569.1"/>
    </source>
</evidence>
<feature type="compositionally biased region" description="Basic and acidic residues" evidence="1">
    <location>
        <begin position="131"/>
        <end position="145"/>
    </location>
</feature>
<feature type="compositionally biased region" description="Polar residues" evidence="1">
    <location>
        <begin position="15"/>
        <end position="24"/>
    </location>
</feature>
<evidence type="ECO:0000256" key="1">
    <source>
        <dbReference type="SAM" id="MobiDB-lite"/>
    </source>
</evidence>
<organism evidence="2">
    <name type="scientific">Culicoides sonorensis</name>
    <name type="common">Biting midge</name>
    <dbReference type="NCBI Taxonomy" id="179676"/>
    <lineage>
        <taxon>Eukaryota</taxon>
        <taxon>Metazoa</taxon>
        <taxon>Ecdysozoa</taxon>
        <taxon>Arthropoda</taxon>
        <taxon>Hexapoda</taxon>
        <taxon>Insecta</taxon>
        <taxon>Pterygota</taxon>
        <taxon>Neoptera</taxon>
        <taxon>Endopterygota</taxon>
        <taxon>Diptera</taxon>
        <taxon>Nematocera</taxon>
        <taxon>Chironomoidea</taxon>
        <taxon>Ceratopogonidae</taxon>
        <taxon>Ceratopogoninae</taxon>
        <taxon>Culicoides</taxon>
        <taxon>Monoculicoides</taxon>
    </lineage>
</organism>
<dbReference type="AlphaFoldDB" id="A0A336KS30"/>
<protein>
    <submittedName>
        <fullName evidence="2">CSON013578 protein</fullName>
    </submittedName>
</protein>
<sequence>MASNEEAVKNEVENTEQIQNSSVEEPNDEKEVQERKAKTKPEKTKRLTTGSLKKLIPTFFPEKEKSNNSDTKPPAKIWADVKSAFKRTKSKDTSEKSVEMEKTPTESNEEVKFETTPEKPPGEESTQMTDNNEKTSEDDNKKTSKDVTVLDNGSVEIFEEEMTNSNEVQAKN</sequence>
<name>A0A336KS30_CULSO</name>
<evidence type="ECO:0000313" key="2">
    <source>
        <dbReference type="EMBL" id="SSX06215.1"/>
    </source>
</evidence>
<feature type="compositionally biased region" description="Basic and acidic residues" evidence="1">
    <location>
        <begin position="29"/>
        <end position="45"/>
    </location>
</feature>
<dbReference type="EMBL" id="UFQS01000688">
    <property type="protein sequence ID" value="SSX06215.1"/>
    <property type="molecule type" value="Genomic_DNA"/>
</dbReference>
<accession>A0A336KS30</accession>
<reference evidence="2" key="1">
    <citation type="submission" date="2018-04" db="EMBL/GenBank/DDBJ databases">
        <authorList>
            <person name="Go L.Y."/>
            <person name="Mitchell J.A."/>
        </authorList>
    </citation>
    <scope>NUCLEOTIDE SEQUENCE</scope>
    <source>
        <tissue evidence="2">Whole organism</tissue>
    </source>
</reference>
<reference evidence="3" key="2">
    <citation type="submission" date="2018-07" db="EMBL/GenBank/DDBJ databases">
        <authorList>
            <person name="Quirk P.G."/>
            <person name="Krulwich T.A."/>
        </authorList>
    </citation>
    <scope>NUCLEOTIDE SEQUENCE</scope>
</reference>
<feature type="compositionally biased region" description="Polar residues" evidence="1">
    <location>
        <begin position="163"/>
        <end position="172"/>
    </location>
</feature>
<feature type="region of interest" description="Disordered" evidence="1">
    <location>
        <begin position="1"/>
        <end position="172"/>
    </location>
</feature>
<feature type="compositionally biased region" description="Basic and acidic residues" evidence="1">
    <location>
        <begin position="1"/>
        <end position="12"/>
    </location>
</feature>
<proteinExistence type="predicted"/>